<keyword evidence="1" id="KW-0472">Membrane</keyword>
<feature type="transmembrane region" description="Helical" evidence="1">
    <location>
        <begin position="72"/>
        <end position="96"/>
    </location>
</feature>
<evidence type="ECO:0000313" key="3">
    <source>
        <dbReference type="EMBL" id="OHA68364.1"/>
    </source>
</evidence>
<proteinExistence type="predicted"/>
<dbReference type="GO" id="GO:0080120">
    <property type="term" value="P:CAAX-box protein maturation"/>
    <property type="evidence" value="ECO:0007669"/>
    <property type="project" value="UniProtKB-ARBA"/>
</dbReference>
<dbReference type="Proteomes" id="UP000178529">
    <property type="component" value="Unassembled WGS sequence"/>
</dbReference>
<evidence type="ECO:0000313" key="4">
    <source>
        <dbReference type="Proteomes" id="UP000178529"/>
    </source>
</evidence>
<evidence type="ECO:0000256" key="1">
    <source>
        <dbReference type="SAM" id="Phobius"/>
    </source>
</evidence>
<feature type="domain" description="CAAX prenyl protease 2/Lysostaphin resistance protein A-like" evidence="2">
    <location>
        <begin position="117"/>
        <end position="211"/>
    </location>
</feature>
<gene>
    <name evidence="3" type="ORF">A3J68_00275</name>
</gene>
<dbReference type="AlphaFoldDB" id="A0A1G2R693"/>
<dbReference type="Pfam" id="PF02517">
    <property type="entry name" value="Rce1-like"/>
    <property type="match status" value="1"/>
</dbReference>
<reference evidence="3 4" key="1">
    <citation type="journal article" date="2016" name="Nat. Commun.">
        <title>Thousands of microbial genomes shed light on interconnected biogeochemical processes in an aquifer system.</title>
        <authorList>
            <person name="Anantharaman K."/>
            <person name="Brown C.T."/>
            <person name="Hug L.A."/>
            <person name="Sharon I."/>
            <person name="Castelle C.J."/>
            <person name="Probst A.J."/>
            <person name="Thomas B.C."/>
            <person name="Singh A."/>
            <person name="Wilkins M.J."/>
            <person name="Karaoz U."/>
            <person name="Brodie E.L."/>
            <person name="Williams K.H."/>
            <person name="Hubbard S.S."/>
            <person name="Banfield J.F."/>
        </authorList>
    </citation>
    <scope>NUCLEOTIDE SEQUENCE [LARGE SCALE GENOMIC DNA]</scope>
</reference>
<keyword evidence="1" id="KW-0812">Transmembrane</keyword>
<accession>A0A1G2R693</accession>
<organism evidence="3 4">
    <name type="scientific">Candidatus Wildermuthbacteria bacterium RIFCSPHIGHO2_02_FULL_48_16</name>
    <dbReference type="NCBI Taxonomy" id="1802453"/>
    <lineage>
        <taxon>Bacteria</taxon>
        <taxon>Candidatus Wildermuthiibacteriota</taxon>
    </lineage>
</organism>
<feature type="transmembrane region" description="Helical" evidence="1">
    <location>
        <begin position="178"/>
        <end position="200"/>
    </location>
</feature>
<feature type="transmembrane region" description="Helical" evidence="1">
    <location>
        <begin position="148"/>
        <end position="166"/>
    </location>
</feature>
<protein>
    <recommendedName>
        <fullName evidence="2">CAAX prenyl protease 2/Lysostaphin resistance protein A-like domain-containing protein</fullName>
    </recommendedName>
</protein>
<sequence>MGITTDSREQAKNIGIQKGLVALFFLFWILFVFALSLVVVFSGGLFEALQILSRVSKGDSETQVLAWQNWEAIGGFVFLLLWGSAALIIVLWKIVGVFPKLFLKRWLPLLKDRPPRLFLRILASVMSEEVVFRWFPFAVLYPLWNSNTGLWMLVLLSSVIFGIMHLGNQDPKDRKILFVVPQIFGGIVMSGVFLTFGFAGAVAVHLILNLLLITYVKTAFTLVPTLFDEAGRSP</sequence>
<dbReference type="EMBL" id="MHTY01000026">
    <property type="protein sequence ID" value="OHA68364.1"/>
    <property type="molecule type" value="Genomic_DNA"/>
</dbReference>
<feature type="transmembrane region" description="Helical" evidence="1">
    <location>
        <begin position="206"/>
        <end position="227"/>
    </location>
</feature>
<keyword evidence="1" id="KW-1133">Transmembrane helix</keyword>
<name>A0A1G2R693_9BACT</name>
<dbReference type="GO" id="GO:0004175">
    <property type="term" value="F:endopeptidase activity"/>
    <property type="evidence" value="ECO:0007669"/>
    <property type="project" value="UniProtKB-ARBA"/>
</dbReference>
<feature type="transmembrane region" description="Helical" evidence="1">
    <location>
        <begin position="20"/>
        <end position="52"/>
    </location>
</feature>
<comment type="caution">
    <text evidence="3">The sequence shown here is derived from an EMBL/GenBank/DDBJ whole genome shotgun (WGS) entry which is preliminary data.</text>
</comment>
<evidence type="ECO:0000259" key="2">
    <source>
        <dbReference type="Pfam" id="PF02517"/>
    </source>
</evidence>
<dbReference type="InterPro" id="IPR003675">
    <property type="entry name" value="Rce1/LyrA-like_dom"/>
</dbReference>